<evidence type="ECO:0000256" key="1">
    <source>
        <dbReference type="ARBA" id="ARBA00006096"/>
    </source>
</evidence>
<dbReference type="PRINTS" id="PR00922">
    <property type="entry name" value="DADACBPTASE3"/>
</dbReference>
<dbReference type="PANTHER" id="PTHR30023">
    <property type="entry name" value="D-ALANYL-D-ALANINE CARBOXYPEPTIDASE"/>
    <property type="match status" value="1"/>
</dbReference>
<dbReference type="PANTHER" id="PTHR30023:SF0">
    <property type="entry name" value="PENICILLIN-SENSITIVE CARBOXYPEPTIDASE A"/>
    <property type="match status" value="1"/>
</dbReference>
<dbReference type="OrthoDB" id="56883at2"/>
<comment type="caution">
    <text evidence="3">The sequence shown here is derived from an EMBL/GenBank/DDBJ whole genome shotgun (WGS) entry which is preliminary data.</text>
</comment>
<gene>
    <name evidence="3" type="primary">dacB</name>
    <name evidence="3" type="ORF">FHP29_18865</name>
</gene>
<accession>A0A5C4VK08</accession>
<dbReference type="AlphaFoldDB" id="A0A5C4VK08"/>
<dbReference type="Gene3D" id="3.40.710.10">
    <property type="entry name" value="DD-peptidase/beta-lactamase superfamily"/>
    <property type="match status" value="1"/>
</dbReference>
<dbReference type="GO" id="GO:0009002">
    <property type="term" value="F:serine-type D-Ala-D-Ala carboxypeptidase activity"/>
    <property type="evidence" value="ECO:0007669"/>
    <property type="project" value="UniProtKB-EC"/>
</dbReference>
<dbReference type="InterPro" id="IPR012338">
    <property type="entry name" value="Beta-lactam/transpept-like"/>
</dbReference>
<name>A0A5C4VK08_9ACTN</name>
<dbReference type="SUPFAM" id="SSF56601">
    <property type="entry name" value="beta-lactamase/transpeptidase-like"/>
    <property type="match status" value="1"/>
</dbReference>
<evidence type="ECO:0000313" key="4">
    <source>
        <dbReference type="Proteomes" id="UP000313231"/>
    </source>
</evidence>
<keyword evidence="3" id="KW-0645">Protease</keyword>
<evidence type="ECO:0000256" key="2">
    <source>
        <dbReference type="ARBA" id="ARBA00022801"/>
    </source>
</evidence>
<organism evidence="3 4">
    <name type="scientific">Nocardioides albidus</name>
    <dbReference type="NCBI Taxonomy" id="1517589"/>
    <lineage>
        <taxon>Bacteria</taxon>
        <taxon>Bacillati</taxon>
        <taxon>Actinomycetota</taxon>
        <taxon>Actinomycetes</taxon>
        <taxon>Propionibacteriales</taxon>
        <taxon>Nocardioidaceae</taxon>
        <taxon>Nocardioides</taxon>
    </lineage>
</organism>
<dbReference type="InterPro" id="IPR000667">
    <property type="entry name" value="Peptidase_S13"/>
</dbReference>
<dbReference type="Gene3D" id="3.50.80.20">
    <property type="entry name" value="D-Ala-D-Ala carboxypeptidase C, peptidase S13"/>
    <property type="match status" value="1"/>
</dbReference>
<dbReference type="GO" id="GO:0006508">
    <property type="term" value="P:proteolysis"/>
    <property type="evidence" value="ECO:0007669"/>
    <property type="project" value="InterPro"/>
</dbReference>
<dbReference type="Pfam" id="PF02113">
    <property type="entry name" value="Peptidase_S13"/>
    <property type="match status" value="2"/>
</dbReference>
<dbReference type="NCBIfam" id="TIGR00666">
    <property type="entry name" value="PBP4"/>
    <property type="match status" value="1"/>
</dbReference>
<keyword evidence="3" id="KW-0121">Carboxypeptidase</keyword>
<keyword evidence="4" id="KW-1185">Reference proteome</keyword>
<dbReference type="RefSeq" id="WP_139624422.1">
    <property type="nucleotide sequence ID" value="NZ_VDMP01000027.1"/>
</dbReference>
<dbReference type="EMBL" id="VDMP01000027">
    <property type="protein sequence ID" value="TNM36234.1"/>
    <property type="molecule type" value="Genomic_DNA"/>
</dbReference>
<protein>
    <submittedName>
        <fullName evidence="3">D-alanyl-D-alanine carboxypeptidase/D-alanyl-D-alanine-endopeptidase</fullName>
        <ecNumber evidence="3">3.4.16.4</ecNumber>
    </submittedName>
</protein>
<keyword evidence="2 3" id="KW-0378">Hydrolase</keyword>
<sequence>MAKKDREPGARRARRVLAGVLVIALLAGAGVAWRTGWAERWWHDLRADAGPPQDPAAVAPPPEVDVPPVVVPDALAPAADGAAPLDPAAVRQALGPLDSPDLGRHVIAAVGPLEGAGYAYEAAEGAAVAIPASTTKIVTAAAALFLLGPERTFATTTVLDTSGTTPRLVLVGGGDPLLAREPDPAATGATYDPERADVRTLAKRTARALKGSGVASVELGFDDSLFTGPALHPSWRPVYVPDEINPVSSLWVDEGRARPGQGPVADPALEAATTFAQALARRGITVTGAPARTTATPTATEVARVTSPTVAQIVQRLIEVSDNAAAEVLLRQAGLVDQGDGSFAGGQRAVERVLTANGIDLRGSVLYDGSGLSRANRLAPGVLVDVLRLAASADHPQLRPLLAARPVAGYTGSLTDRMDHGPAAGRGRVRAKTGTLTGVTSLAGIAIDAEGHLLAFALMADKVKKVKGVLARVAMDNAAAGLGACSC</sequence>
<dbReference type="GO" id="GO:0000270">
    <property type="term" value="P:peptidoglycan metabolic process"/>
    <property type="evidence" value="ECO:0007669"/>
    <property type="project" value="TreeGrafter"/>
</dbReference>
<dbReference type="Proteomes" id="UP000313231">
    <property type="component" value="Unassembled WGS sequence"/>
</dbReference>
<proteinExistence type="inferred from homology"/>
<dbReference type="EC" id="3.4.16.4" evidence="3"/>
<evidence type="ECO:0000313" key="3">
    <source>
        <dbReference type="EMBL" id="TNM36234.1"/>
    </source>
</evidence>
<comment type="similarity">
    <text evidence="1">Belongs to the peptidase S13 family.</text>
</comment>
<reference evidence="3 4" key="1">
    <citation type="journal article" date="2016" name="Int. J. Syst. Evol. Microbiol.">
        <title>Nocardioides albidus sp. nov., an actinobacterium isolated from garden soil.</title>
        <authorList>
            <person name="Singh H."/>
            <person name="Du J."/>
            <person name="Trinh H."/>
            <person name="Won K."/>
            <person name="Yang J.E."/>
            <person name="Yin C."/>
            <person name="Kook M."/>
            <person name="Yi T.H."/>
        </authorList>
    </citation>
    <scope>NUCLEOTIDE SEQUENCE [LARGE SCALE GENOMIC DNA]</scope>
    <source>
        <strain evidence="3 4">CCTCC AB 2015297</strain>
    </source>
</reference>